<proteinExistence type="predicted"/>
<dbReference type="CDD" id="cd22769">
    <property type="entry name" value="OTU_VCIP135"/>
    <property type="match status" value="1"/>
</dbReference>
<dbReference type="GO" id="GO:0071108">
    <property type="term" value="P:protein K48-linked deubiquitination"/>
    <property type="evidence" value="ECO:0007669"/>
    <property type="project" value="TreeGrafter"/>
</dbReference>
<evidence type="ECO:0000256" key="4">
    <source>
        <dbReference type="ARBA" id="ARBA00004348"/>
    </source>
</evidence>
<keyword evidence="13" id="KW-0788">Thiol protease</keyword>
<comment type="subcellular location">
    <subcellularLocation>
        <location evidence="5">Cytoplasm</location>
    </subcellularLocation>
    <subcellularLocation>
        <location evidence="3">Endoplasmic reticulum</location>
    </subcellularLocation>
    <subcellularLocation>
        <location evidence="4">Golgi apparatus</location>
        <location evidence="4">Golgi stack</location>
    </subcellularLocation>
    <subcellularLocation>
        <location evidence="2">Nucleus</location>
    </subcellularLocation>
</comment>
<evidence type="ECO:0000256" key="9">
    <source>
        <dbReference type="ARBA" id="ARBA00022670"/>
    </source>
</evidence>
<dbReference type="InterPro" id="IPR029071">
    <property type="entry name" value="Ubiquitin-like_domsf"/>
</dbReference>
<reference evidence="26 27" key="1">
    <citation type="journal article" date="2020" name="Nature">
        <title>Six reference-quality genomes reveal evolution of bat adaptations.</title>
        <authorList>
            <person name="Jebb D."/>
            <person name="Huang Z."/>
            <person name="Pippel M."/>
            <person name="Hughes G.M."/>
            <person name="Lavrichenko K."/>
            <person name="Devanna P."/>
            <person name="Winkler S."/>
            <person name="Jermiin L.S."/>
            <person name="Skirmuntt E.C."/>
            <person name="Katzourakis A."/>
            <person name="Burkitt-Gray L."/>
            <person name="Ray D.A."/>
            <person name="Sullivan K.A.M."/>
            <person name="Roscito J.G."/>
            <person name="Kirilenko B.M."/>
            <person name="Davalos L.M."/>
            <person name="Corthals A.P."/>
            <person name="Power M.L."/>
            <person name="Jones G."/>
            <person name="Ransome R.D."/>
            <person name="Dechmann D.K.N."/>
            <person name="Locatelli A.G."/>
            <person name="Puechmaille S.J."/>
            <person name="Fedrigo O."/>
            <person name="Jarvis E.D."/>
            <person name="Hiller M."/>
            <person name="Vernes S.C."/>
            <person name="Myers E.W."/>
            <person name="Teeling E.C."/>
        </authorList>
    </citation>
    <scope>NUCLEOTIDE SEQUENCE [LARGE SCALE GENOMIC DNA]</scope>
    <source>
        <strain evidence="26">MRouAeg1</strain>
        <tissue evidence="26">Muscle</tissue>
    </source>
</reference>
<dbReference type="SUPFAM" id="SSF54236">
    <property type="entry name" value="Ubiquitin-like"/>
    <property type="match status" value="1"/>
</dbReference>
<sequence length="1221" mass="134374">MSQPPPPPPLPPPPPPPEAPQTPPSLAAAAAAAPGGLSKRRDRRILSGSCPDPKCQARLFFPASGSVSIECTECGQRHEQQQLLGVEEVTDPDVVLHNLLRNALLGVTGAPKKNTELVKVMGLSNYHCKLLSPILARYGMDKQTGRAKLLRDMNQGELFDCALLGDRAFLIEPEHVNTVGYGKDRSGSLLYLHDTLEDIKRANKSQECLIPVHVDGDGHCLVHAVSRALVGRELFWHALRENLKQHFQQHLARYQALFHDFIDAAEWEDIINECDPLFVPPEGVPLGLRNIHIFGLANVLHRPIILLDSLSGMRSSGDYSATFLPGLIPAEKCTGRDGHLNKPICIAWSSSGRNHYIPLVGIKGAALPKLPMNLLPKAWGVPQDLIKKYIKLEEDGGCVIGGDRSLQDKYLLRLVAAMEEVFMDKHGIHPSLVADVHQYFYRRTGVIGVHPEEVTAAAKKAVMDNRLHKCLLCGALSELHVPLEWLAPGGKLYNLAKSTHGQLRSDKNYSFPLNNLVCSYDPVKDVLVPDYGLSNLTACNWCHGTSVRRVRGDGSIVYLDGDRTNSRSTGGKCGCGFKHFWDGKEYDNLPEAFPITLEWGGRVVRETVYWFQYESDSSLNSNVYDVAMKLVTKHFPGEFGSEILVQKVVHTILYQTAKKNPDDYTPVNIDGAHAQRVGDVQGQELESQLPTKIILTGQKTKTLHKEELNMSKTERTVQQNITEQASVMQKRKTEKLKQEHKGQPRTVSPSAIRDGPSSAPATPTKAPYSPTTSKEKKIRITTNDGRQSMVTLKSSTTFFELQESIAREFNIPPYLQCIRYGFPPKELMPPQAGMEKEPVPLQHGDRITIEILKSKAEGGQAAAAHSAHTVKEEIAVTGKLSSKELQEQADKEMYSLCLLATLMGEDVWSYAKGLPHMFQQGGVFYNIMKKTMGMADGKHCTFPHLPGKTFVYNASEDRLELCVDAAGHFPIGPDVEDLVKEAVSQVRAESTTRSRESSPSHGLLKLGSGGVVKKKSEQLHNVTAFQGKGHSLGSASSNPHFDPRARDTPVVRKHNTGTDFSNSSTKTEPSVFTAAPSNSELIRMAPGVVTMRDSRQIDPDLVEAQRKKLQEMVSSIQASMDKHLRDQSTEQAPSDLPQRKGEVVSSMKSGTLQTCLPESFSLTGGTENLNTETTDSCMAEALGAAFATRSKAQKGNSVEEPEEMDSQDAEMTNTTEPMDHS</sequence>
<evidence type="ECO:0000313" key="27">
    <source>
        <dbReference type="Proteomes" id="UP000593571"/>
    </source>
</evidence>
<dbReference type="Pfam" id="PF02338">
    <property type="entry name" value="OTU"/>
    <property type="match status" value="1"/>
</dbReference>
<dbReference type="GO" id="GO:0006508">
    <property type="term" value="P:proteolysis"/>
    <property type="evidence" value="ECO:0007669"/>
    <property type="project" value="UniProtKB-KW"/>
</dbReference>
<dbReference type="FunFam" id="3.10.20.90:FF:000146">
    <property type="entry name" value="deubiquitinating protein VCIP135 isoform X1"/>
    <property type="match status" value="1"/>
</dbReference>
<evidence type="ECO:0000313" key="26">
    <source>
        <dbReference type="EMBL" id="KAF6405882.1"/>
    </source>
</evidence>
<dbReference type="InterPro" id="IPR048857">
    <property type="entry name" value="OTU1_Ubl"/>
</dbReference>
<evidence type="ECO:0000259" key="25">
    <source>
        <dbReference type="PROSITE" id="PS50802"/>
    </source>
</evidence>
<feature type="region of interest" description="Disordered" evidence="24">
    <location>
        <begin position="725"/>
        <end position="776"/>
    </location>
</feature>
<dbReference type="OrthoDB" id="10012024at2759"/>
<evidence type="ECO:0000256" key="3">
    <source>
        <dbReference type="ARBA" id="ARBA00004240"/>
    </source>
</evidence>
<keyword evidence="15" id="KW-0007">Acetylation</keyword>
<evidence type="ECO:0000256" key="12">
    <source>
        <dbReference type="ARBA" id="ARBA00022801"/>
    </source>
</evidence>
<evidence type="ECO:0000256" key="19">
    <source>
        <dbReference type="ARBA" id="ARBA00057273"/>
    </source>
</evidence>
<name>A0A7J8C4Z2_ROUAE</name>
<comment type="caution">
    <text evidence="26">The sequence shown here is derived from an EMBL/GenBank/DDBJ whole genome shotgun (WGS) entry which is preliminary data.</text>
</comment>
<feature type="region of interest" description="Disordered" evidence="24">
    <location>
        <begin position="986"/>
        <end position="1010"/>
    </location>
</feature>
<evidence type="ECO:0000256" key="23">
    <source>
        <dbReference type="ARBA" id="ARBA00083298"/>
    </source>
</evidence>
<dbReference type="EMBL" id="JACASE010000015">
    <property type="protein sequence ID" value="KAF6405882.1"/>
    <property type="molecule type" value="Genomic_DNA"/>
</dbReference>
<evidence type="ECO:0000256" key="7">
    <source>
        <dbReference type="ARBA" id="ARBA00022490"/>
    </source>
</evidence>
<keyword evidence="17" id="KW-0234">DNA repair</keyword>
<dbReference type="Proteomes" id="UP000593571">
    <property type="component" value="Unassembled WGS sequence"/>
</dbReference>
<dbReference type="Pfam" id="PF19437">
    <property type="entry name" value="VCIP135_N"/>
    <property type="match status" value="1"/>
</dbReference>
<keyword evidence="10" id="KW-0227">DNA damage</keyword>
<keyword evidence="7" id="KW-0963">Cytoplasm</keyword>
<evidence type="ECO:0000256" key="5">
    <source>
        <dbReference type="ARBA" id="ARBA00004496"/>
    </source>
</evidence>
<dbReference type="GO" id="GO:0016320">
    <property type="term" value="P:endoplasmic reticulum membrane fusion"/>
    <property type="evidence" value="ECO:0007669"/>
    <property type="project" value="TreeGrafter"/>
</dbReference>
<feature type="compositionally biased region" description="Polar residues" evidence="24">
    <location>
        <begin position="1057"/>
        <end position="1073"/>
    </location>
</feature>
<evidence type="ECO:0000256" key="10">
    <source>
        <dbReference type="ARBA" id="ARBA00022763"/>
    </source>
</evidence>
<evidence type="ECO:0000256" key="6">
    <source>
        <dbReference type="ARBA" id="ARBA00012759"/>
    </source>
</evidence>
<evidence type="ECO:0000256" key="24">
    <source>
        <dbReference type="SAM" id="MobiDB-lite"/>
    </source>
</evidence>
<keyword evidence="12" id="KW-0378">Hydrolase</keyword>
<evidence type="ECO:0000256" key="15">
    <source>
        <dbReference type="ARBA" id="ARBA00022990"/>
    </source>
</evidence>
<gene>
    <name evidence="26" type="ORF">HJG63_020453</name>
</gene>
<feature type="region of interest" description="Disordered" evidence="24">
    <location>
        <begin position="1112"/>
        <end position="1150"/>
    </location>
</feature>
<dbReference type="PANTHER" id="PTHR14843">
    <property type="entry name" value="DEUBIQUITINATING PROTEIN VCIP135"/>
    <property type="match status" value="1"/>
</dbReference>
<dbReference type="Gene3D" id="3.10.20.90">
    <property type="entry name" value="Phosphatidylinositol 3-kinase Catalytic Subunit, Chain A, domain 1"/>
    <property type="match status" value="1"/>
</dbReference>
<evidence type="ECO:0000256" key="8">
    <source>
        <dbReference type="ARBA" id="ARBA00022553"/>
    </source>
</evidence>
<accession>A0A7J8C4Z2</accession>
<evidence type="ECO:0000256" key="13">
    <source>
        <dbReference type="ARBA" id="ARBA00022807"/>
    </source>
</evidence>
<evidence type="ECO:0000256" key="2">
    <source>
        <dbReference type="ARBA" id="ARBA00004123"/>
    </source>
</evidence>
<dbReference type="PROSITE" id="PS50802">
    <property type="entry name" value="OTU"/>
    <property type="match status" value="1"/>
</dbReference>
<feature type="compositionally biased region" description="Polar residues" evidence="24">
    <location>
        <begin position="1209"/>
        <end position="1221"/>
    </location>
</feature>
<evidence type="ECO:0000256" key="17">
    <source>
        <dbReference type="ARBA" id="ARBA00023204"/>
    </source>
</evidence>
<dbReference type="GO" id="GO:0005783">
    <property type="term" value="C:endoplasmic reticulum"/>
    <property type="evidence" value="ECO:0007669"/>
    <property type="project" value="UniProtKB-SubCell"/>
</dbReference>
<evidence type="ECO:0000256" key="22">
    <source>
        <dbReference type="ARBA" id="ARBA00081555"/>
    </source>
</evidence>
<evidence type="ECO:0000256" key="21">
    <source>
        <dbReference type="ARBA" id="ARBA00071253"/>
    </source>
</evidence>
<organism evidence="26 27">
    <name type="scientific">Rousettus aegyptiacus</name>
    <name type="common">Egyptian fruit bat</name>
    <name type="synonym">Pteropus aegyptiacus</name>
    <dbReference type="NCBI Taxonomy" id="9407"/>
    <lineage>
        <taxon>Eukaryota</taxon>
        <taxon>Metazoa</taxon>
        <taxon>Chordata</taxon>
        <taxon>Craniata</taxon>
        <taxon>Vertebrata</taxon>
        <taxon>Euteleostomi</taxon>
        <taxon>Mammalia</taxon>
        <taxon>Eutheria</taxon>
        <taxon>Laurasiatheria</taxon>
        <taxon>Chiroptera</taxon>
        <taxon>Yinpterochiroptera</taxon>
        <taxon>Pteropodoidea</taxon>
        <taxon>Pteropodidae</taxon>
        <taxon>Rousettinae</taxon>
        <taxon>Rousettus</taxon>
    </lineage>
</organism>
<dbReference type="Pfam" id="PF21403">
    <property type="entry name" value="OTU1_UBXL"/>
    <property type="match status" value="1"/>
</dbReference>
<dbReference type="GO" id="GO:0035871">
    <property type="term" value="P:protein K11-linked deubiquitination"/>
    <property type="evidence" value="ECO:0007669"/>
    <property type="project" value="TreeGrafter"/>
</dbReference>
<evidence type="ECO:0000256" key="1">
    <source>
        <dbReference type="ARBA" id="ARBA00000707"/>
    </source>
</evidence>
<comment type="catalytic activity">
    <reaction evidence="1">
        <text>Thiol-dependent hydrolysis of ester, thioester, amide, peptide and isopeptide bonds formed by the C-terminal Gly of ubiquitin (a 76-residue protein attached to proteins as an intracellular targeting signal).</text>
        <dbReference type="EC" id="3.4.19.12"/>
    </reaction>
</comment>
<keyword evidence="27" id="KW-1185">Reference proteome</keyword>
<evidence type="ECO:0000256" key="11">
    <source>
        <dbReference type="ARBA" id="ARBA00022786"/>
    </source>
</evidence>
<protein>
    <recommendedName>
        <fullName evidence="21">Deubiquitinating protein VCPIP1</fullName>
        <ecNumber evidence="6">3.4.19.12</ecNumber>
    </recommendedName>
    <alternativeName>
        <fullName evidence="22">Valosin-containing protein p97/p47 complex-interacting protein 1</fullName>
    </alternativeName>
    <alternativeName>
        <fullName evidence="23">Valosin-containing protein p97/p47 complex-interacting protein p135</fullName>
    </alternativeName>
</protein>
<dbReference type="GO" id="GO:0005634">
    <property type="term" value="C:nucleus"/>
    <property type="evidence" value="ECO:0007669"/>
    <property type="project" value="UniProtKB-SubCell"/>
</dbReference>
<dbReference type="FunFam" id="3.90.70.80:FF:000004">
    <property type="entry name" value="deubiquitinating protein VCIP135 isoform X2"/>
    <property type="match status" value="1"/>
</dbReference>
<evidence type="ECO:0000256" key="14">
    <source>
        <dbReference type="ARBA" id="ARBA00022824"/>
    </source>
</evidence>
<feature type="compositionally biased region" description="Acidic residues" evidence="24">
    <location>
        <begin position="1199"/>
        <end position="1208"/>
    </location>
</feature>
<dbReference type="CDD" id="cd17059">
    <property type="entry name" value="Ubl_OTU1"/>
    <property type="match status" value="1"/>
</dbReference>
<comment type="subunit">
    <text evidence="20">Binds VCP and the ternary complex containing STX5A, NSFL1C and VCP.</text>
</comment>
<dbReference type="InterPro" id="IPR003323">
    <property type="entry name" value="OTU_dom"/>
</dbReference>
<feature type="compositionally biased region" description="Pro residues" evidence="24">
    <location>
        <begin position="1"/>
        <end position="23"/>
    </location>
</feature>
<dbReference type="GO" id="GO:0016567">
    <property type="term" value="P:protein ubiquitination"/>
    <property type="evidence" value="ECO:0007669"/>
    <property type="project" value="InterPro"/>
</dbReference>
<comment type="function">
    <text evidence="19">Deubiquitinating enzyme involved in DNA repair and reassembly of the Golgi apparatus and the endoplasmic reticulum following mitosis. Necessary for VCP-mediated reassembly of Golgi stacks after mitosis. Plays a role in VCP-mediated formation of transitional endoplasmic reticulum (tER). Mediates dissociation of the ternary complex containing STX5A, NSFL1C and VCP. Also involved in DNA repair following phosphorylation by ATM or ATR: acts by catalyzing deubiquitination of SPRTN, thereby promoting SPRTN recruitment to chromatin and subsequent proteolytic cleavage of covalent DNA-protein cross-links (DPCs). Hydrolyzes 'Lys-11'- and 'Lys-48'-linked polyubiquitin chains.</text>
</comment>
<dbReference type="GO" id="GO:0005795">
    <property type="term" value="C:Golgi stack"/>
    <property type="evidence" value="ECO:0007669"/>
    <property type="project" value="UniProtKB-SubCell"/>
</dbReference>
<dbReference type="PANTHER" id="PTHR14843:SF2">
    <property type="entry name" value="DEUBIQUITINATING PROTEIN VCPIP1"/>
    <property type="match status" value="1"/>
</dbReference>
<feature type="compositionally biased region" description="Low complexity" evidence="24">
    <location>
        <begin position="756"/>
        <end position="772"/>
    </location>
</feature>
<evidence type="ECO:0000256" key="18">
    <source>
        <dbReference type="ARBA" id="ARBA00023242"/>
    </source>
</evidence>
<keyword evidence="11" id="KW-0833">Ubl conjugation pathway</keyword>
<keyword evidence="8" id="KW-0597">Phosphoprotein</keyword>
<keyword evidence="16" id="KW-0333">Golgi apparatus</keyword>
<feature type="region of interest" description="Disordered" evidence="24">
    <location>
        <begin position="1"/>
        <end position="40"/>
    </location>
</feature>
<feature type="region of interest" description="Disordered" evidence="24">
    <location>
        <begin position="1027"/>
        <end position="1073"/>
    </location>
</feature>
<dbReference type="GO" id="GO:0090168">
    <property type="term" value="P:Golgi reassembly"/>
    <property type="evidence" value="ECO:0007669"/>
    <property type="project" value="TreeGrafter"/>
</dbReference>
<keyword evidence="18" id="KW-0539">Nucleus</keyword>
<feature type="compositionally biased region" description="Basic and acidic residues" evidence="24">
    <location>
        <begin position="1041"/>
        <end position="1050"/>
    </location>
</feature>
<dbReference type="GO" id="GO:0006281">
    <property type="term" value="P:DNA repair"/>
    <property type="evidence" value="ECO:0007669"/>
    <property type="project" value="UniProtKB-KW"/>
</dbReference>
<dbReference type="InterPro" id="IPR039087">
    <property type="entry name" value="VCPIP1"/>
</dbReference>
<feature type="domain" description="OTU" evidence="25">
    <location>
        <begin position="209"/>
        <end position="362"/>
    </location>
</feature>
<evidence type="ECO:0000256" key="16">
    <source>
        <dbReference type="ARBA" id="ARBA00023034"/>
    </source>
</evidence>
<dbReference type="InterPro" id="IPR045827">
    <property type="entry name" value="VCPIP1_N"/>
</dbReference>
<dbReference type="AlphaFoldDB" id="A0A7J8C4Z2"/>
<feature type="region of interest" description="Disordered" evidence="24">
    <location>
        <begin position="1188"/>
        <end position="1221"/>
    </location>
</feature>
<dbReference type="Gene3D" id="3.90.70.80">
    <property type="match status" value="1"/>
</dbReference>
<evidence type="ECO:0000256" key="20">
    <source>
        <dbReference type="ARBA" id="ARBA00063733"/>
    </source>
</evidence>
<dbReference type="GO" id="GO:0004843">
    <property type="term" value="F:cysteine-type deubiquitinase activity"/>
    <property type="evidence" value="ECO:0007669"/>
    <property type="project" value="UniProtKB-EC"/>
</dbReference>
<keyword evidence="9" id="KW-0645">Protease</keyword>
<dbReference type="EC" id="3.4.19.12" evidence="6"/>
<keyword evidence="14" id="KW-0256">Endoplasmic reticulum</keyword>